<feature type="domain" description="Phospholipase D-like" evidence="8">
    <location>
        <begin position="70"/>
        <end position="137"/>
    </location>
</feature>
<evidence type="ECO:0000256" key="3">
    <source>
        <dbReference type="ARBA" id="ARBA00023098"/>
    </source>
</evidence>
<dbReference type="InterPro" id="IPR025202">
    <property type="entry name" value="PLD-like_dom"/>
</dbReference>
<evidence type="ECO:0000259" key="8">
    <source>
        <dbReference type="Pfam" id="PF13091"/>
    </source>
</evidence>
<dbReference type="InterPro" id="IPR051406">
    <property type="entry name" value="PLD_domain"/>
</dbReference>
<dbReference type="Pfam" id="PF13091">
    <property type="entry name" value="PLDc_2"/>
    <property type="match status" value="1"/>
</dbReference>
<name>A0AAV8Z0B2_9CUCU</name>
<gene>
    <name evidence="9" type="ORF">NQ318_020600</name>
</gene>
<evidence type="ECO:0000256" key="7">
    <source>
        <dbReference type="SAM" id="Phobius"/>
    </source>
</evidence>
<dbReference type="PANTHER" id="PTHR43856">
    <property type="entry name" value="CARDIOLIPIN HYDROLASE"/>
    <property type="match status" value="1"/>
</dbReference>
<keyword evidence="1" id="KW-0378">Hydrolase</keyword>
<keyword evidence="7" id="KW-1133">Transmembrane helix</keyword>
<protein>
    <recommendedName>
        <fullName evidence="5">Mitochondrial cardiolipin hydrolase</fullName>
    </recommendedName>
    <alternativeName>
        <fullName evidence="6">Mitochondrial phospholipase</fullName>
    </alternativeName>
</protein>
<evidence type="ECO:0000313" key="10">
    <source>
        <dbReference type="Proteomes" id="UP001162162"/>
    </source>
</evidence>
<evidence type="ECO:0000256" key="6">
    <source>
        <dbReference type="ARBA" id="ARBA00043167"/>
    </source>
</evidence>
<comment type="similarity">
    <text evidence="4">Belongs to the phospholipase D family. MitoPLD/Zucchini subfamily.</text>
</comment>
<dbReference type="GO" id="GO:0005739">
    <property type="term" value="C:mitochondrion"/>
    <property type="evidence" value="ECO:0007669"/>
    <property type="project" value="TreeGrafter"/>
</dbReference>
<keyword evidence="7" id="KW-0812">Transmembrane</keyword>
<reference evidence="9" key="1">
    <citation type="journal article" date="2023" name="Insect Mol. Biol.">
        <title>Genome sequencing provides insights into the evolution of gene families encoding plant cell wall-degrading enzymes in longhorned beetles.</title>
        <authorList>
            <person name="Shin N.R."/>
            <person name="Okamura Y."/>
            <person name="Kirsch R."/>
            <person name="Pauchet Y."/>
        </authorList>
    </citation>
    <scope>NUCLEOTIDE SEQUENCE</scope>
    <source>
        <strain evidence="9">AMC_N1</strain>
    </source>
</reference>
<keyword evidence="10" id="KW-1185">Reference proteome</keyword>
<evidence type="ECO:0000256" key="4">
    <source>
        <dbReference type="ARBA" id="ARBA00038012"/>
    </source>
</evidence>
<accession>A0AAV8Z0B2</accession>
<dbReference type="GO" id="GO:0034587">
    <property type="term" value="P:piRNA processing"/>
    <property type="evidence" value="ECO:0007669"/>
    <property type="project" value="TreeGrafter"/>
</dbReference>
<evidence type="ECO:0000256" key="5">
    <source>
        <dbReference type="ARBA" id="ARBA00040549"/>
    </source>
</evidence>
<dbReference type="PANTHER" id="PTHR43856:SF1">
    <property type="entry name" value="MITOCHONDRIAL CARDIOLIPIN HYDROLASE"/>
    <property type="match status" value="1"/>
</dbReference>
<proteinExistence type="inferred from homology"/>
<comment type="caution">
    <text evidence="9">The sequence shown here is derived from an EMBL/GenBank/DDBJ whole genome shotgun (WGS) entry which is preliminary data.</text>
</comment>
<dbReference type="SUPFAM" id="SSF56024">
    <property type="entry name" value="Phospholipase D/nuclease"/>
    <property type="match status" value="1"/>
</dbReference>
<dbReference type="AlphaFoldDB" id="A0AAV8Z0B2"/>
<sequence length="146" mass="17128">MNKLLQPVIFIALSSLPLIINYFLKRRYRKLIEELKIADEYYHQNFNCKQHLIDRTECSENCSYAHQETLVKFISSAKTSINLCMYTFSLKYVNLELMKAHKNGINIRVITDKVMLKTDVVKFNISKLKEKGIRAKSSRPRKHDAS</sequence>
<feature type="transmembrane region" description="Helical" evidence="7">
    <location>
        <begin position="6"/>
        <end position="24"/>
    </location>
</feature>
<dbReference type="Proteomes" id="UP001162162">
    <property type="component" value="Unassembled WGS sequence"/>
</dbReference>
<evidence type="ECO:0000313" key="9">
    <source>
        <dbReference type="EMBL" id="KAJ8957560.1"/>
    </source>
</evidence>
<dbReference type="GO" id="GO:0016891">
    <property type="term" value="F:RNA endonuclease activity producing 5'-phosphomonoesters, hydrolytic mechanism"/>
    <property type="evidence" value="ECO:0007669"/>
    <property type="project" value="TreeGrafter"/>
</dbReference>
<dbReference type="Gene3D" id="3.30.870.10">
    <property type="entry name" value="Endonuclease Chain A"/>
    <property type="match status" value="1"/>
</dbReference>
<keyword evidence="7" id="KW-0472">Membrane</keyword>
<evidence type="ECO:0000256" key="2">
    <source>
        <dbReference type="ARBA" id="ARBA00022963"/>
    </source>
</evidence>
<evidence type="ECO:0000256" key="1">
    <source>
        <dbReference type="ARBA" id="ARBA00022801"/>
    </source>
</evidence>
<dbReference type="EMBL" id="JAPWTK010000022">
    <property type="protein sequence ID" value="KAJ8957560.1"/>
    <property type="molecule type" value="Genomic_DNA"/>
</dbReference>
<keyword evidence="2" id="KW-0442">Lipid degradation</keyword>
<organism evidence="9 10">
    <name type="scientific">Aromia moschata</name>
    <dbReference type="NCBI Taxonomy" id="1265417"/>
    <lineage>
        <taxon>Eukaryota</taxon>
        <taxon>Metazoa</taxon>
        <taxon>Ecdysozoa</taxon>
        <taxon>Arthropoda</taxon>
        <taxon>Hexapoda</taxon>
        <taxon>Insecta</taxon>
        <taxon>Pterygota</taxon>
        <taxon>Neoptera</taxon>
        <taxon>Endopterygota</taxon>
        <taxon>Coleoptera</taxon>
        <taxon>Polyphaga</taxon>
        <taxon>Cucujiformia</taxon>
        <taxon>Chrysomeloidea</taxon>
        <taxon>Cerambycidae</taxon>
        <taxon>Cerambycinae</taxon>
        <taxon>Callichromatini</taxon>
        <taxon>Aromia</taxon>
    </lineage>
</organism>
<dbReference type="GO" id="GO:0016042">
    <property type="term" value="P:lipid catabolic process"/>
    <property type="evidence" value="ECO:0007669"/>
    <property type="project" value="UniProtKB-KW"/>
</dbReference>
<keyword evidence="3" id="KW-0443">Lipid metabolism</keyword>